<evidence type="ECO:0000313" key="3">
    <source>
        <dbReference type="Proteomes" id="UP000249169"/>
    </source>
</evidence>
<keyword evidence="3" id="KW-1185">Reference proteome</keyword>
<dbReference type="AlphaFoldDB" id="A0A328C8J8"/>
<feature type="region of interest" description="Disordered" evidence="1">
    <location>
        <begin position="1"/>
        <end position="98"/>
    </location>
</feature>
<sequence>MTGSHMTGSHMTGSHMTGSRMTGSRMTGSHMTGSHMTGSHMTGSHMTGSRMTGSHMTGSPFPTFSLSPTAPRAPPLREPVRMDAVRPDARPETTGNYRRWSAARGRATLACQSRALEVRERLHRGGA</sequence>
<comment type="caution">
    <text evidence="2">The sequence shown here is derived from an EMBL/GenBank/DDBJ whole genome shotgun (WGS) entry which is preliminary data.</text>
</comment>
<dbReference type="EMBL" id="QHKO01000007">
    <property type="protein sequence ID" value="RAL20963.1"/>
    <property type="molecule type" value="Genomic_DNA"/>
</dbReference>
<dbReference type="InterPro" id="IPR001646">
    <property type="entry name" value="5peptide_repeat"/>
</dbReference>
<dbReference type="Proteomes" id="UP000249169">
    <property type="component" value="Unassembled WGS sequence"/>
</dbReference>
<name>A0A328C8J8_9DELT</name>
<gene>
    <name evidence="2" type="ORF">DL240_14935</name>
</gene>
<evidence type="ECO:0000256" key="1">
    <source>
        <dbReference type="SAM" id="MobiDB-lite"/>
    </source>
</evidence>
<feature type="compositionally biased region" description="Basic and acidic residues" evidence="1">
    <location>
        <begin position="78"/>
        <end position="91"/>
    </location>
</feature>
<dbReference type="Pfam" id="PF00805">
    <property type="entry name" value="Pentapeptide"/>
    <property type="match status" value="1"/>
</dbReference>
<accession>A0A328C8J8</accession>
<feature type="compositionally biased region" description="Polar residues" evidence="1">
    <location>
        <begin position="1"/>
        <end position="68"/>
    </location>
</feature>
<evidence type="ECO:0000313" key="2">
    <source>
        <dbReference type="EMBL" id="RAL20963.1"/>
    </source>
</evidence>
<dbReference type="Gene3D" id="2.160.20.80">
    <property type="entry name" value="E3 ubiquitin-protein ligase SopA"/>
    <property type="match status" value="1"/>
</dbReference>
<dbReference type="SUPFAM" id="SSF141571">
    <property type="entry name" value="Pentapeptide repeat-like"/>
    <property type="match status" value="1"/>
</dbReference>
<protein>
    <submittedName>
        <fullName evidence="2">Uncharacterized protein</fullName>
    </submittedName>
</protein>
<reference evidence="2 3" key="1">
    <citation type="submission" date="2018-05" db="EMBL/GenBank/DDBJ databases">
        <title>Lujinxingia marina gen. nov. sp. nov., a new facultative anaerobic member of the class Deltaproteobacteria, and proposal of Lujinxingaceae fam. nov.</title>
        <authorList>
            <person name="Li C.-M."/>
        </authorList>
    </citation>
    <scope>NUCLEOTIDE SEQUENCE [LARGE SCALE GENOMIC DNA]</scope>
    <source>
        <strain evidence="2 3">B210</strain>
    </source>
</reference>
<organism evidence="2 3">
    <name type="scientific">Lujinxingia litoralis</name>
    <dbReference type="NCBI Taxonomy" id="2211119"/>
    <lineage>
        <taxon>Bacteria</taxon>
        <taxon>Deltaproteobacteria</taxon>
        <taxon>Bradymonadales</taxon>
        <taxon>Lujinxingiaceae</taxon>
        <taxon>Lujinxingia</taxon>
    </lineage>
</organism>
<proteinExistence type="predicted"/>